<dbReference type="OrthoDB" id="3243157at2759"/>
<name>A0A9P5JVK5_9AGAM</name>
<keyword evidence="4" id="KW-1185">Reference proteome</keyword>
<evidence type="ECO:0000313" key="4">
    <source>
        <dbReference type="Proteomes" id="UP000759537"/>
    </source>
</evidence>
<feature type="compositionally biased region" description="Acidic residues" evidence="2">
    <location>
        <begin position="157"/>
        <end position="189"/>
    </location>
</feature>
<feature type="compositionally biased region" description="Basic and acidic residues" evidence="2">
    <location>
        <begin position="190"/>
        <end position="209"/>
    </location>
</feature>
<gene>
    <name evidence="3" type="ORF">DFH94DRAFT_425712</name>
</gene>
<dbReference type="EMBL" id="WHVB01000067">
    <property type="protein sequence ID" value="KAF8463738.1"/>
    <property type="molecule type" value="Genomic_DNA"/>
</dbReference>
<proteinExistence type="predicted"/>
<feature type="coiled-coil region" evidence="1">
    <location>
        <begin position="18"/>
        <end position="45"/>
    </location>
</feature>
<accession>A0A9P5JVK5</accession>
<reference evidence="3" key="1">
    <citation type="submission" date="2019-10" db="EMBL/GenBank/DDBJ databases">
        <authorList>
            <consortium name="DOE Joint Genome Institute"/>
            <person name="Kuo A."/>
            <person name="Miyauchi S."/>
            <person name="Kiss E."/>
            <person name="Drula E."/>
            <person name="Kohler A."/>
            <person name="Sanchez-Garcia M."/>
            <person name="Andreopoulos B."/>
            <person name="Barry K.W."/>
            <person name="Bonito G."/>
            <person name="Buee M."/>
            <person name="Carver A."/>
            <person name="Chen C."/>
            <person name="Cichocki N."/>
            <person name="Clum A."/>
            <person name="Culley D."/>
            <person name="Crous P.W."/>
            <person name="Fauchery L."/>
            <person name="Girlanda M."/>
            <person name="Hayes R."/>
            <person name="Keri Z."/>
            <person name="LaButti K."/>
            <person name="Lipzen A."/>
            <person name="Lombard V."/>
            <person name="Magnuson J."/>
            <person name="Maillard F."/>
            <person name="Morin E."/>
            <person name="Murat C."/>
            <person name="Nolan M."/>
            <person name="Ohm R."/>
            <person name="Pangilinan J."/>
            <person name="Pereira M."/>
            <person name="Perotto S."/>
            <person name="Peter M."/>
            <person name="Riley R."/>
            <person name="Sitrit Y."/>
            <person name="Stielow B."/>
            <person name="Szollosi G."/>
            <person name="Zifcakova L."/>
            <person name="Stursova M."/>
            <person name="Spatafora J.W."/>
            <person name="Tedersoo L."/>
            <person name="Vaario L.-M."/>
            <person name="Yamada A."/>
            <person name="Yan M."/>
            <person name="Wang P."/>
            <person name="Xu J."/>
            <person name="Bruns T."/>
            <person name="Baldrian P."/>
            <person name="Vilgalys R."/>
            <person name="Henrissat B."/>
            <person name="Grigoriev I.V."/>
            <person name="Hibbett D."/>
            <person name="Nagy L.G."/>
            <person name="Martin F.M."/>
        </authorList>
    </citation>
    <scope>NUCLEOTIDE SEQUENCE</scope>
    <source>
        <strain evidence="3">Prilba</strain>
    </source>
</reference>
<feature type="region of interest" description="Disordered" evidence="2">
    <location>
        <begin position="157"/>
        <end position="209"/>
    </location>
</feature>
<comment type="caution">
    <text evidence="3">The sequence shown here is derived from an EMBL/GenBank/DDBJ whole genome shotgun (WGS) entry which is preliminary data.</text>
</comment>
<reference evidence="3" key="2">
    <citation type="journal article" date="2020" name="Nat. Commun.">
        <title>Large-scale genome sequencing of mycorrhizal fungi provides insights into the early evolution of symbiotic traits.</title>
        <authorList>
            <person name="Miyauchi S."/>
            <person name="Kiss E."/>
            <person name="Kuo A."/>
            <person name="Drula E."/>
            <person name="Kohler A."/>
            <person name="Sanchez-Garcia M."/>
            <person name="Morin E."/>
            <person name="Andreopoulos B."/>
            <person name="Barry K.W."/>
            <person name="Bonito G."/>
            <person name="Buee M."/>
            <person name="Carver A."/>
            <person name="Chen C."/>
            <person name="Cichocki N."/>
            <person name="Clum A."/>
            <person name="Culley D."/>
            <person name="Crous P.W."/>
            <person name="Fauchery L."/>
            <person name="Girlanda M."/>
            <person name="Hayes R.D."/>
            <person name="Keri Z."/>
            <person name="LaButti K."/>
            <person name="Lipzen A."/>
            <person name="Lombard V."/>
            <person name="Magnuson J."/>
            <person name="Maillard F."/>
            <person name="Murat C."/>
            <person name="Nolan M."/>
            <person name="Ohm R.A."/>
            <person name="Pangilinan J."/>
            <person name="Pereira M.F."/>
            <person name="Perotto S."/>
            <person name="Peter M."/>
            <person name="Pfister S."/>
            <person name="Riley R."/>
            <person name="Sitrit Y."/>
            <person name="Stielow J.B."/>
            <person name="Szollosi G."/>
            <person name="Zifcakova L."/>
            <person name="Stursova M."/>
            <person name="Spatafora J.W."/>
            <person name="Tedersoo L."/>
            <person name="Vaario L.M."/>
            <person name="Yamada A."/>
            <person name="Yan M."/>
            <person name="Wang P."/>
            <person name="Xu J."/>
            <person name="Bruns T."/>
            <person name="Baldrian P."/>
            <person name="Vilgalys R."/>
            <person name="Dunand C."/>
            <person name="Henrissat B."/>
            <person name="Grigoriev I.V."/>
            <person name="Hibbett D."/>
            <person name="Nagy L.G."/>
            <person name="Martin F.M."/>
        </authorList>
    </citation>
    <scope>NUCLEOTIDE SEQUENCE</scope>
    <source>
        <strain evidence="3">Prilba</strain>
    </source>
</reference>
<dbReference type="Proteomes" id="UP000759537">
    <property type="component" value="Unassembled WGS sequence"/>
</dbReference>
<keyword evidence="1" id="KW-0175">Coiled coil</keyword>
<dbReference type="AlphaFoldDB" id="A0A9P5JVK5"/>
<evidence type="ECO:0000313" key="3">
    <source>
        <dbReference type="EMBL" id="KAF8463738.1"/>
    </source>
</evidence>
<protein>
    <submittedName>
        <fullName evidence="3">Uncharacterized protein</fullName>
    </submittedName>
</protein>
<organism evidence="3 4">
    <name type="scientific">Russula ochroleuca</name>
    <dbReference type="NCBI Taxonomy" id="152965"/>
    <lineage>
        <taxon>Eukaryota</taxon>
        <taxon>Fungi</taxon>
        <taxon>Dikarya</taxon>
        <taxon>Basidiomycota</taxon>
        <taxon>Agaricomycotina</taxon>
        <taxon>Agaricomycetes</taxon>
        <taxon>Russulales</taxon>
        <taxon>Russulaceae</taxon>
        <taxon>Russula</taxon>
    </lineage>
</organism>
<sequence>MSAYAVTPEIYAAWQYLETDEEDLYEREQAEILREEEELGLLLADLEGSPTVAKLEQYLKQLFELQCFTQRSLARKLERYHCEDVCLADLEARPEAYPCFGTEEEIRQHVEGLQRKDGELASLVAQVEEGQRSYAENVHRLNVVNGLIAKRRRLEEEFEGEQEDYESNQDDNESEQDEDDSEQDDSESDREEHEGEQSIRMKLDYLRIH</sequence>
<evidence type="ECO:0000256" key="2">
    <source>
        <dbReference type="SAM" id="MobiDB-lite"/>
    </source>
</evidence>
<evidence type="ECO:0000256" key="1">
    <source>
        <dbReference type="SAM" id="Coils"/>
    </source>
</evidence>